<dbReference type="InterPro" id="IPR043519">
    <property type="entry name" value="NT_sf"/>
</dbReference>
<dbReference type="SUPFAM" id="SSF81301">
    <property type="entry name" value="Nucleotidyltransferase"/>
    <property type="match status" value="1"/>
</dbReference>
<dbReference type="GO" id="GO:0046872">
    <property type="term" value="F:metal ion binding"/>
    <property type="evidence" value="ECO:0007669"/>
    <property type="project" value="UniProtKB-KW"/>
</dbReference>
<evidence type="ECO:0000256" key="6">
    <source>
        <dbReference type="ARBA" id="ARBA00022695"/>
    </source>
</evidence>
<keyword evidence="5" id="KW-0819">tRNA processing</keyword>
<keyword evidence="8" id="KW-0547">Nucleotide-binding</keyword>
<dbReference type="Pfam" id="PF01743">
    <property type="entry name" value="PolyA_pol"/>
    <property type="match status" value="1"/>
</dbReference>
<keyword evidence="3" id="KW-0820">tRNA-binding</keyword>
<evidence type="ECO:0000256" key="11">
    <source>
        <dbReference type="RuleBase" id="RU003953"/>
    </source>
</evidence>
<keyword evidence="10 11" id="KW-0694">RNA-binding</keyword>
<dbReference type="PANTHER" id="PTHR47788">
    <property type="entry name" value="POLYA POLYMERASE"/>
    <property type="match status" value="1"/>
</dbReference>
<dbReference type="Proteomes" id="UP000077407">
    <property type="component" value="Unassembled WGS sequence"/>
</dbReference>
<dbReference type="GO" id="GO:0008033">
    <property type="term" value="P:tRNA processing"/>
    <property type="evidence" value="ECO:0007669"/>
    <property type="project" value="UniProtKB-KW"/>
</dbReference>
<dbReference type="InterPro" id="IPR052390">
    <property type="entry name" value="tRNA_nt/polyA_polymerase"/>
</dbReference>
<evidence type="ECO:0000256" key="9">
    <source>
        <dbReference type="ARBA" id="ARBA00022842"/>
    </source>
</evidence>
<proteinExistence type="inferred from homology"/>
<dbReference type="PANTHER" id="PTHR47788:SF1">
    <property type="entry name" value="A-ADDING TRNA NUCLEOTIDYLTRANSFERASE"/>
    <property type="match status" value="1"/>
</dbReference>
<evidence type="ECO:0000256" key="3">
    <source>
        <dbReference type="ARBA" id="ARBA00022555"/>
    </source>
</evidence>
<dbReference type="EC" id="2.7.7.19" evidence="13"/>
<evidence type="ECO:0000313" key="13">
    <source>
        <dbReference type="EMBL" id="OAA83327.1"/>
    </source>
</evidence>
<protein>
    <submittedName>
        <fullName evidence="13">Poly(A) polymerase I</fullName>
        <ecNumber evidence="13">2.7.7.19</ecNumber>
    </submittedName>
</protein>
<dbReference type="OrthoDB" id="9805698at2"/>
<dbReference type="AlphaFoldDB" id="A0A168LJV5"/>
<keyword evidence="9" id="KW-0460">Magnesium</keyword>
<evidence type="ECO:0000259" key="12">
    <source>
        <dbReference type="Pfam" id="PF01743"/>
    </source>
</evidence>
<comment type="caution">
    <text evidence="13">The sequence shown here is derived from an EMBL/GenBank/DDBJ whole genome shotgun (WGS) entry which is preliminary data.</text>
</comment>
<name>A0A168LJV5_9CLOT</name>
<dbReference type="CDD" id="cd05398">
    <property type="entry name" value="NT_ClassII-CCAase"/>
    <property type="match status" value="1"/>
</dbReference>
<keyword evidence="4 11" id="KW-0808">Transferase</keyword>
<dbReference type="GO" id="GO:0000049">
    <property type="term" value="F:tRNA binding"/>
    <property type="evidence" value="ECO:0007669"/>
    <property type="project" value="UniProtKB-KW"/>
</dbReference>
<feature type="domain" description="Poly A polymerase head" evidence="12">
    <location>
        <begin position="29"/>
        <end position="150"/>
    </location>
</feature>
<evidence type="ECO:0000256" key="10">
    <source>
        <dbReference type="ARBA" id="ARBA00022884"/>
    </source>
</evidence>
<accession>A0A168LJV5</accession>
<comment type="cofactor">
    <cofactor evidence="1">
        <name>Mg(2+)</name>
        <dbReference type="ChEBI" id="CHEBI:18420"/>
    </cofactor>
</comment>
<dbReference type="GO" id="GO:0000166">
    <property type="term" value="F:nucleotide binding"/>
    <property type="evidence" value="ECO:0007669"/>
    <property type="project" value="UniProtKB-KW"/>
</dbReference>
<reference evidence="13 14" key="1">
    <citation type="journal article" date="2015" name="Biotechnol. Bioeng.">
        <title>Genome sequence and phenotypic characterization of Caulobacter segnis.</title>
        <authorList>
            <person name="Patel S."/>
            <person name="Fletcher B."/>
            <person name="Scott D.C."/>
            <person name="Ely B."/>
        </authorList>
    </citation>
    <scope>NUCLEOTIDE SEQUENCE [LARGE SCALE GENOMIC DNA]</scope>
    <source>
        <strain evidence="13 14">ERI-2</strain>
    </source>
</reference>
<evidence type="ECO:0000256" key="8">
    <source>
        <dbReference type="ARBA" id="ARBA00022741"/>
    </source>
</evidence>
<evidence type="ECO:0000256" key="4">
    <source>
        <dbReference type="ARBA" id="ARBA00022679"/>
    </source>
</evidence>
<dbReference type="Gene3D" id="3.30.460.10">
    <property type="entry name" value="Beta Polymerase, domain 2"/>
    <property type="match status" value="1"/>
</dbReference>
<dbReference type="InterPro" id="IPR002646">
    <property type="entry name" value="PolA_pol_head_dom"/>
</dbReference>
<evidence type="ECO:0000256" key="5">
    <source>
        <dbReference type="ARBA" id="ARBA00022694"/>
    </source>
</evidence>
<keyword evidence="6 13" id="KW-0548">Nucleotidyltransferase</keyword>
<keyword evidence="7" id="KW-0479">Metal-binding</keyword>
<sequence length="388" mass="45103">MNILRAFTIEQIQIINLIKAICKSNGIKAYIVGGAVRDAFLGNKVKDIDICIDKNPNFIIGKLNGIKCFQYYDKFQTASLLFQNEINIDLIRCRKEYYARDGELPIIDPSNIYDDLRRRDFTVNALAYDIVTGSLIDIYGGLEDIKNKSLQKIHLNSYREDPTRIFRAVKYAVRYGFDLKDKDEIISCVNEGVFNLISNDRMVKEIYLLCEEKMWIKNILMCGNLKIFNVNREKLEIGNENYNNTDKRILRLFYALEDKKCAHILGENSVLDSKLKISIKNFTENYQKITGAILNAMDNYELYKILRSINDYGLILLKWNDKLKYKIYNYVHNMYHYKSSLNGKFISSIGIQNGKAIGEVLNYMTKIELNSMIKYGKKYLVKNLGEII</sequence>
<dbReference type="Gene3D" id="1.10.3090.10">
    <property type="entry name" value="cca-adding enzyme, domain 2"/>
    <property type="match status" value="1"/>
</dbReference>
<dbReference type="PATRIC" id="fig|1538.10.peg.3733"/>
<dbReference type="SUPFAM" id="SSF81891">
    <property type="entry name" value="Poly A polymerase C-terminal region-like"/>
    <property type="match status" value="1"/>
</dbReference>
<dbReference type="EMBL" id="LITT01000062">
    <property type="protein sequence ID" value="OAA83327.1"/>
    <property type="molecule type" value="Genomic_DNA"/>
</dbReference>
<gene>
    <name evidence="13" type="primary">pcnB_2</name>
    <name evidence="13" type="ORF">WY13_03655</name>
</gene>
<evidence type="ECO:0000256" key="7">
    <source>
        <dbReference type="ARBA" id="ARBA00022723"/>
    </source>
</evidence>
<organism evidence="13 14">
    <name type="scientific">Clostridium ljungdahlii</name>
    <dbReference type="NCBI Taxonomy" id="1538"/>
    <lineage>
        <taxon>Bacteria</taxon>
        <taxon>Bacillati</taxon>
        <taxon>Bacillota</taxon>
        <taxon>Clostridia</taxon>
        <taxon>Eubacteriales</taxon>
        <taxon>Clostridiaceae</taxon>
        <taxon>Clostridium</taxon>
    </lineage>
</organism>
<dbReference type="RefSeq" id="WP_063556906.1">
    <property type="nucleotide sequence ID" value="NZ_LITT01000062.1"/>
</dbReference>
<evidence type="ECO:0000313" key="14">
    <source>
        <dbReference type="Proteomes" id="UP000077407"/>
    </source>
</evidence>
<comment type="similarity">
    <text evidence="2 11">Belongs to the tRNA nucleotidyltransferase/poly(A) polymerase family.</text>
</comment>
<evidence type="ECO:0000256" key="2">
    <source>
        <dbReference type="ARBA" id="ARBA00007265"/>
    </source>
</evidence>
<evidence type="ECO:0000256" key="1">
    <source>
        <dbReference type="ARBA" id="ARBA00001946"/>
    </source>
</evidence>
<dbReference type="GO" id="GO:1990817">
    <property type="term" value="F:poly(A) RNA polymerase activity"/>
    <property type="evidence" value="ECO:0007669"/>
    <property type="project" value="UniProtKB-EC"/>
</dbReference>